<dbReference type="AlphaFoldDB" id="A0A553E430"/>
<comment type="caution">
    <text evidence="3">The sequence shown here is derived from an EMBL/GenBank/DDBJ whole genome shotgun (WGS) entry which is preliminary data.</text>
</comment>
<dbReference type="Pfam" id="PF12969">
    <property type="entry name" value="DUF3857"/>
    <property type="match status" value="1"/>
</dbReference>
<dbReference type="Gene3D" id="3.10.620.30">
    <property type="match status" value="1"/>
</dbReference>
<dbReference type="PROSITE" id="PS51257">
    <property type="entry name" value="PROKAR_LIPOPROTEIN"/>
    <property type="match status" value="1"/>
</dbReference>
<sequence>MIRMNWLPSSNNYLFCIAFLSFGCIGQAQNSLQEYKTAYPNFNELVLNDAQNYTISIKDKKLKIIQDNQYESMILSENGIQNNQESFSYSELVKLNSYDAYTVINDNGKERKIKVTQTTEKQAQESSVFYNDIKERQLTFPNLEAGAKKVYHYQTEYIDPYLLHQFIFGSNFPVINSSLEIKTDKEINIGYTIFNDPKNTIAFSKTEKKGKWIYKWTLNNIKPVKYESNSPGYLYLIPTLSIFIKDYTVDGKTIPVLGTEQNLFDYYKGFVKNLNEKEDPDLKALTLDITKNQTNDVDKIKSIFYWVKDNIKYIAFENGYEGFIPREASFVYKRKFGDCKDMASIISGMAKYANIPNTTIAWIGTRSIPYTYAELPTPSVDNHMIAIFKSGEEYLFLDATDKETRYGIPTAFIQGKEAMFNNNGAYKIIPVPVVPAEKNEIKEVVKLAIDKTKLVGSGTMELSGYNRSHTLSRIGDASNKTRFEMIKSLVLKGNNKFNLKEFKEENITEREKPYAIAFTFDLDNYIIKVDKEIYINLFLDKIYDKLTIEKDRISKFQFEFLTLNTIQYELEIPKNYTVKYLPKNCSIDNALLKADLIYTLKDTKLQLNISISQKKLLLDTTDFELWNETIKKLKTNYTETLILLEK</sequence>
<accession>A0A553E430</accession>
<evidence type="ECO:0000313" key="4">
    <source>
        <dbReference type="Proteomes" id="UP000316371"/>
    </source>
</evidence>
<dbReference type="InterPro" id="IPR024618">
    <property type="entry name" value="DUF3857"/>
</dbReference>
<dbReference type="EMBL" id="VJZT01000007">
    <property type="protein sequence ID" value="TRX39779.1"/>
    <property type="molecule type" value="Genomic_DNA"/>
</dbReference>
<dbReference type="OrthoDB" id="8595007at2"/>
<name>A0A553E430_9FLAO</name>
<dbReference type="InterPro" id="IPR038765">
    <property type="entry name" value="Papain-like_cys_pep_sf"/>
</dbReference>
<feature type="domain" description="DUF3857" evidence="2">
    <location>
        <begin position="69"/>
        <end position="225"/>
    </location>
</feature>
<reference evidence="3 4" key="1">
    <citation type="submission" date="2019-07" db="EMBL/GenBank/DDBJ databases">
        <title>Novel species of Flavobacterium.</title>
        <authorList>
            <person name="Liu Q."/>
            <person name="Xin Y.-H."/>
        </authorList>
    </citation>
    <scope>NUCLEOTIDE SEQUENCE [LARGE SCALE GENOMIC DNA]</scope>
    <source>
        <strain evidence="3 4">LB1R34</strain>
    </source>
</reference>
<feature type="domain" description="Transglutaminase-like" evidence="1">
    <location>
        <begin position="284"/>
        <end position="360"/>
    </location>
</feature>
<proteinExistence type="predicted"/>
<keyword evidence="4" id="KW-1185">Reference proteome</keyword>
<dbReference type="Pfam" id="PF01841">
    <property type="entry name" value="Transglut_core"/>
    <property type="match status" value="1"/>
</dbReference>
<evidence type="ECO:0000259" key="2">
    <source>
        <dbReference type="Pfam" id="PF12969"/>
    </source>
</evidence>
<protein>
    <submittedName>
        <fullName evidence="3">DUF3857 domain-containing protein</fullName>
    </submittedName>
</protein>
<dbReference type="Gene3D" id="2.60.40.3140">
    <property type="match status" value="1"/>
</dbReference>
<dbReference type="InterPro" id="IPR002931">
    <property type="entry name" value="Transglutaminase-like"/>
</dbReference>
<evidence type="ECO:0000259" key="1">
    <source>
        <dbReference type="Pfam" id="PF01841"/>
    </source>
</evidence>
<dbReference type="Gene3D" id="2.60.120.1130">
    <property type="match status" value="1"/>
</dbReference>
<organism evidence="3 4">
    <name type="scientific">Flavobacterium restrictum</name>
    <dbReference type="NCBI Taxonomy" id="2594428"/>
    <lineage>
        <taxon>Bacteria</taxon>
        <taxon>Pseudomonadati</taxon>
        <taxon>Bacteroidota</taxon>
        <taxon>Flavobacteriia</taxon>
        <taxon>Flavobacteriales</taxon>
        <taxon>Flavobacteriaceae</taxon>
        <taxon>Flavobacterium</taxon>
    </lineage>
</organism>
<dbReference type="Proteomes" id="UP000316371">
    <property type="component" value="Unassembled WGS sequence"/>
</dbReference>
<dbReference type="SUPFAM" id="SSF54001">
    <property type="entry name" value="Cysteine proteinases"/>
    <property type="match status" value="1"/>
</dbReference>
<gene>
    <name evidence="3" type="ORF">FNW21_08725</name>
</gene>
<evidence type="ECO:0000313" key="3">
    <source>
        <dbReference type="EMBL" id="TRX39779.1"/>
    </source>
</evidence>